<reference evidence="2 4" key="2">
    <citation type="submission" date="2018-06" db="EMBL/GenBank/DDBJ databases">
        <authorList>
            <person name="Zhirakovskaya E."/>
        </authorList>
    </citation>
    <scope>NUCLEOTIDE SEQUENCE [LARGE SCALE GENOMIC DNA]</scope>
    <source>
        <strain evidence="2 4">LY3</strain>
    </source>
</reference>
<reference evidence="1 3" key="1">
    <citation type="submission" date="2015-09" db="EMBL/GenBank/DDBJ databases">
        <authorList>
            <person name="Jackson K.R."/>
            <person name="Lunt B.L."/>
            <person name="Fisher J.N.B."/>
            <person name="Gardner A.V."/>
            <person name="Bailey M.E."/>
            <person name="Deus L.M."/>
            <person name="Earl A.S."/>
            <person name="Gibby P.D."/>
            <person name="Hartmann K.A."/>
            <person name="Liu J.E."/>
            <person name="Manci A.M."/>
            <person name="Nielsen D.A."/>
            <person name="Solomon M.B."/>
            <person name="Breakwell D.P."/>
            <person name="Burnett S.H."/>
            <person name="Grose J.H."/>
        </authorList>
    </citation>
    <scope>NUCLEOTIDE SEQUENCE [LARGE SCALE GENOMIC DNA]</scope>
    <source>
        <strain evidence="1 3">S613</strain>
    </source>
</reference>
<dbReference type="EMBL" id="LJXB01000059">
    <property type="protein sequence ID" value="KPU61165.1"/>
    <property type="molecule type" value="Genomic_DNA"/>
</dbReference>
<evidence type="ECO:0000313" key="4">
    <source>
        <dbReference type="Proteomes" id="UP000249493"/>
    </source>
</evidence>
<dbReference type="Proteomes" id="UP000050349">
    <property type="component" value="Unassembled WGS sequence"/>
</dbReference>
<sequence>MPTNDLVPSLIYKLNENQLAIAAAVEDLSVWIEQLHGPAEDGTRIRNSLTKLDENLEFITRGVAELLNDR</sequence>
<proteinExistence type="predicted"/>
<dbReference type="PATRIC" id="fig|294.162.peg.1046"/>
<dbReference type="Proteomes" id="UP000249493">
    <property type="component" value="Unassembled WGS sequence"/>
</dbReference>
<organism evidence="1 3">
    <name type="scientific">Pseudomonas fluorescens</name>
    <dbReference type="NCBI Taxonomy" id="294"/>
    <lineage>
        <taxon>Bacteria</taxon>
        <taxon>Pseudomonadati</taxon>
        <taxon>Pseudomonadota</taxon>
        <taxon>Gammaproteobacteria</taxon>
        <taxon>Pseudomonadales</taxon>
        <taxon>Pseudomonadaceae</taxon>
        <taxon>Pseudomonas</taxon>
    </lineage>
</organism>
<gene>
    <name evidence="1" type="ORF">AN403_5023</name>
    <name evidence="2" type="ORF">DOZ80_09060</name>
</gene>
<name>A0A0P8X549_PSEFL</name>
<dbReference type="AlphaFoldDB" id="A0A0P8X549"/>
<dbReference type="RefSeq" id="WP_057396413.1">
    <property type="nucleotide sequence ID" value="NZ_LJXB01000059.1"/>
</dbReference>
<accession>A0A0P8X549</accession>
<evidence type="ECO:0000313" key="2">
    <source>
        <dbReference type="EMBL" id="RAI70637.1"/>
    </source>
</evidence>
<evidence type="ECO:0000313" key="3">
    <source>
        <dbReference type="Proteomes" id="UP000050349"/>
    </source>
</evidence>
<protein>
    <submittedName>
        <fullName evidence="1">Uncharacterized protein</fullName>
    </submittedName>
</protein>
<dbReference type="OrthoDB" id="6898400at2"/>
<dbReference type="EMBL" id="QLIN01000003">
    <property type="protein sequence ID" value="RAI70637.1"/>
    <property type="molecule type" value="Genomic_DNA"/>
</dbReference>
<comment type="caution">
    <text evidence="1">The sequence shown here is derived from an EMBL/GenBank/DDBJ whole genome shotgun (WGS) entry which is preliminary data.</text>
</comment>
<evidence type="ECO:0000313" key="1">
    <source>
        <dbReference type="EMBL" id="KPU61165.1"/>
    </source>
</evidence>